<reference evidence="2" key="1">
    <citation type="journal article" date="2021" name="Proc. Natl. Acad. Sci. U.S.A.">
        <title>Global biogeography of chemosynthetic symbionts reveals both localized and globally distributed symbiont groups. .</title>
        <authorList>
            <person name="Osvatic J.T."/>
            <person name="Wilkins L.G.E."/>
            <person name="Leibrecht L."/>
            <person name="Leray M."/>
            <person name="Zauner S."/>
            <person name="Polzin J."/>
            <person name="Camacho Y."/>
            <person name="Gros O."/>
            <person name="van Gils J.A."/>
            <person name="Eisen J.A."/>
            <person name="Petersen J.M."/>
            <person name="Yuen B."/>
        </authorList>
    </citation>
    <scope>NUCLEOTIDE SEQUENCE</scope>
    <source>
        <strain evidence="2">MAGclacostrist064TRANS</strain>
    </source>
</reference>
<dbReference type="AlphaFoldDB" id="A0A9E4N752"/>
<gene>
    <name evidence="2" type="ORF">JAZ07_20415</name>
</gene>
<proteinExistence type="predicted"/>
<feature type="transmembrane region" description="Helical" evidence="1">
    <location>
        <begin position="12"/>
        <end position="37"/>
    </location>
</feature>
<keyword evidence="1" id="KW-0812">Transmembrane</keyword>
<comment type="caution">
    <text evidence="2">The sequence shown here is derived from an EMBL/GenBank/DDBJ whole genome shotgun (WGS) entry which is preliminary data.</text>
</comment>
<evidence type="ECO:0000313" key="3">
    <source>
        <dbReference type="Proteomes" id="UP000886667"/>
    </source>
</evidence>
<accession>A0A9E4N752</accession>
<feature type="transmembrane region" description="Helical" evidence="1">
    <location>
        <begin position="57"/>
        <end position="78"/>
    </location>
</feature>
<sequence>MNIILSWVVYALALILVFYFDASYLVGLLIAGIGTMLLRDIKSEKTSFAIYVKDNKWVVNILAVYTLGLVTFIFYSLITSGEVLIFSEHEEVIYLSVTPFFIPFVLHDLKLIHEKRT</sequence>
<name>A0A9E4N752_9GAMM</name>
<evidence type="ECO:0000256" key="1">
    <source>
        <dbReference type="SAM" id="Phobius"/>
    </source>
</evidence>
<organism evidence="2 3">
    <name type="scientific">Candidatus Thiodiazotropha taylori</name>
    <dbReference type="NCBI Taxonomy" id="2792791"/>
    <lineage>
        <taxon>Bacteria</taxon>
        <taxon>Pseudomonadati</taxon>
        <taxon>Pseudomonadota</taxon>
        <taxon>Gammaproteobacteria</taxon>
        <taxon>Chromatiales</taxon>
        <taxon>Sedimenticolaceae</taxon>
        <taxon>Candidatus Thiodiazotropha</taxon>
    </lineage>
</organism>
<dbReference type="Proteomes" id="UP000886667">
    <property type="component" value="Unassembled WGS sequence"/>
</dbReference>
<keyword evidence="1" id="KW-1133">Transmembrane helix</keyword>
<protein>
    <submittedName>
        <fullName evidence="2">Uncharacterized protein</fullName>
    </submittedName>
</protein>
<evidence type="ECO:0000313" key="2">
    <source>
        <dbReference type="EMBL" id="MCG7948712.1"/>
    </source>
</evidence>
<keyword evidence="1" id="KW-0472">Membrane</keyword>
<dbReference type="EMBL" id="JAEPCM010000772">
    <property type="protein sequence ID" value="MCG7948712.1"/>
    <property type="molecule type" value="Genomic_DNA"/>
</dbReference>